<dbReference type="AlphaFoldDB" id="A0A4R1QYG8"/>
<protein>
    <submittedName>
        <fullName evidence="3">Putative zinc finger protein</fullName>
    </submittedName>
</protein>
<keyword evidence="1" id="KW-1133">Transmembrane helix</keyword>
<keyword evidence="1" id="KW-0812">Transmembrane</keyword>
<feature type="transmembrane region" description="Helical" evidence="1">
    <location>
        <begin position="105"/>
        <end position="124"/>
    </location>
</feature>
<dbReference type="InterPro" id="IPR036259">
    <property type="entry name" value="MFS_trans_sf"/>
</dbReference>
<dbReference type="InterPro" id="IPR027383">
    <property type="entry name" value="Znf_put"/>
</dbReference>
<keyword evidence="4" id="KW-1185">Reference proteome</keyword>
<dbReference type="Proteomes" id="UP000295718">
    <property type="component" value="Unassembled WGS sequence"/>
</dbReference>
<name>A0A4R1QYG8_9FIRM</name>
<feature type="domain" description="Putative zinc-finger" evidence="2">
    <location>
        <begin position="7"/>
        <end position="40"/>
    </location>
</feature>
<feature type="transmembrane region" description="Helical" evidence="1">
    <location>
        <begin position="136"/>
        <end position="153"/>
    </location>
</feature>
<proteinExistence type="predicted"/>
<organism evidence="3 4">
    <name type="scientific">Kineothrix alysoides</name>
    <dbReference type="NCBI Taxonomy" id="1469948"/>
    <lineage>
        <taxon>Bacteria</taxon>
        <taxon>Bacillati</taxon>
        <taxon>Bacillota</taxon>
        <taxon>Clostridia</taxon>
        <taxon>Lachnospirales</taxon>
        <taxon>Lachnospiraceae</taxon>
        <taxon>Kineothrix</taxon>
    </lineage>
</organism>
<feature type="transmembrane region" description="Helical" evidence="1">
    <location>
        <begin position="198"/>
        <end position="216"/>
    </location>
</feature>
<dbReference type="Pfam" id="PF13490">
    <property type="entry name" value="zf-HC2"/>
    <property type="match status" value="1"/>
</dbReference>
<sequence>MGNKIDCAVVRDLLPSYVERLTSEETNRVIEEHFADCEECTSERDTMMKTIHDTIAITKKNEKVVNYLKKAKILYVLKGIALSVGVIAILVSFIVDVAVNRHLTWSLIVDASIAYVYACGLPLVISKKNKIMKMTAAASILLLPLLCVIEYVANENYISQPIYWVREYALTIGVLWIAIVWANILITRFTKVNVWTSIGIFLLFVAVGSAVTNAIANQATLKEIYTVGYEWIDTAAYLLCAAVFLFLGYVKSRKE</sequence>
<feature type="transmembrane region" description="Helical" evidence="1">
    <location>
        <begin position="73"/>
        <end position="99"/>
    </location>
</feature>
<evidence type="ECO:0000256" key="1">
    <source>
        <dbReference type="SAM" id="Phobius"/>
    </source>
</evidence>
<evidence type="ECO:0000313" key="3">
    <source>
        <dbReference type="EMBL" id="TCL57540.1"/>
    </source>
</evidence>
<keyword evidence="1" id="KW-0472">Membrane</keyword>
<reference evidence="3 4" key="1">
    <citation type="submission" date="2019-03" db="EMBL/GenBank/DDBJ databases">
        <title>Genomic Encyclopedia of Type Strains, Phase IV (KMG-IV): sequencing the most valuable type-strain genomes for metagenomic binning, comparative biology and taxonomic classification.</title>
        <authorList>
            <person name="Goeker M."/>
        </authorList>
    </citation>
    <scope>NUCLEOTIDE SEQUENCE [LARGE SCALE GENOMIC DNA]</scope>
    <source>
        <strain evidence="3 4">DSM 100556</strain>
    </source>
</reference>
<feature type="transmembrane region" description="Helical" evidence="1">
    <location>
        <begin position="228"/>
        <end position="250"/>
    </location>
</feature>
<dbReference type="SUPFAM" id="SSF103473">
    <property type="entry name" value="MFS general substrate transporter"/>
    <property type="match status" value="1"/>
</dbReference>
<comment type="caution">
    <text evidence="3">The sequence shown here is derived from an EMBL/GenBank/DDBJ whole genome shotgun (WGS) entry which is preliminary data.</text>
</comment>
<gene>
    <name evidence="3" type="ORF">EDD76_10875</name>
</gene>
<dbReference type="STRING" id="1469948.GCA_000732725_02043"/>
<accession>A0A4R1QYG8</accession>
<dbReference type="EMBL" id="SLUO01000008">
    <property type="protein sequence ID" value="TCL57540.1"/>
    <property type="molecule type" value="Genomic_DNA"/>
</dbReference>
<evidence type="ECO:0000313" key="4">
    <source>
        <dbReference type="Proteomes" id="UP000295718"/>
    </source>
</evidence>
<evidence type="ECO:0000259" key="2">
    <source>
        <dbReference type="Pfam" id="PF13490"/>
    </source>
</evidence>
<dbReference type="RefSeq" id="WP_031390735.1">
    <property type="nucleotide sequence ID" value="NZ_JPNB01000001.1"/>
</dbReference>
<feature type="transmembrane region" description="Helical" evidence="1">
    <location>
        <begin position="168"/>
        <end position="186"/>
    </location>
</feature>